<evidence type="ECO:0000313" key="5">
    <source>
        <dbReference type="Proteomes" id="UP000435036"/>
    </source>
</evidence>
<organism evidence="4 5">
    <name type="scientific">Sphingobacterium humi</name>
    <dbReference type="NCBI Taxonomy" id="1796905"/>
    <lineage>
        <taxon>Bacteria</taxon>
        <taxon>Pseudomonadati</taxon>
        <taxon>Bacteroidota</taxon>
        <taxon>Sphingobacteriia</taxon>
        <taxon>Sphingobacteriales</taxon>
        <taxon>Sphingobacteriaceae</taxon>
        <taxon>Sphingobacterium</taxon>
    </lineage>
</organism>
<dbReference type="RefSeq" id="WP_160368388.1">
    <property type="nucleotide sequence ID" value="NZ_WSQA01000004.1"/>
</dbReference>
<feature type="domain" description="DUF5125" evidence="2">
    <location>
        <begin position="127"/>
        <end position="308"/>
    </location>
</feature>
<proteinExistence type="predicted"/>
<dbReference type="AlphaFoldDB" id="A0A6N8KY49"/>
<feature type="domain" description="DUF5016" evidence="1">
    <location>
        <begin position="19"/>
        <end position="122"/>
    </location>
</feature>
<dbReference type="InterPro" id="IPR032184">
    <property type="entry name" value="DUF5016"/>
</dbReference>
<dbReference type="InterPro" id="IPR033429">
    <property type="entry name" value="DUF5125"/>
</dbReference>
<gene>
    <name evidence="4" type="ORF">GQF63_06375</name>
</gene>
<protein>
    <submittedName>
        <fullName evidence="4">DUF5125 domain-containing protein</fullName>
    </submittedName>
</protein>
<evidence type="ECO:0000259" key="3">
    <source>
        <dbReference type="Pfam" id="PF17165"/>
    </source>
</evidence>
<dbReference type="OrthoDB" id="1004111at2"/>
<evidence type="ECO:0000313" key="4">
    <source>
        <dbReference type="EMBL" id="MVZ61639.1"/>
    </source>
</evidence>
<dbReference type="Pfam" id="PF16408">
    <property type="entry name" value="DUF5016"/>
    <property type="match status" value="1"/>
</dbReference>
<name>A0A6N8KY49_9SPHI</name>
<dbReference type="Pfam" id="PF17165">
    <property type="entry name" value="DUF5121"/>
    <property type="match status" value="1"/>
</dbReference>
<sequence length="444" mass="48588">MRRLINYAALGLIFAVLFGCKEEFIVPVGGGKPTVEIVTKPNAAFFGDSIVYKVKVADQGKELSTLKAELLFSEEVVASQTIRTNAYGEYEGKLFVPFLKQVPNGTATLRFTAQNVELVKTELLADLPLSRPEFPFLNLITEGKTYKLLRKAANQYELTENLPFKVNGYIEAPAFGAQGNKILFGWNGEAVTEGSTTNIPFSNSVSGQYTIAFNTFSYEASPFIIGYAINGNGMRLQGENLYSVDLNLAMNEEMVIDGIEGLSNWWIDSDFIRKEGDQYFFNAMTGKYRITADFDKEYFKVEAMSGNNLASLNADGTGAIWIIGEGIGKPKVASNEVGWNPDKALCLAPIGGKKYRVTVVAGTTVKADNINFKFFHQKNWGGEFKHTDLSSNSDIVFVGDGTNGRDSGNLGLVAGKQLEAGKTYVFTVDLSPGNNAAKLEVVRK</sequence>
<keyword evidence="5" id="KW-1185">Reference proteome</keyword>
<accession>A0A6N8KY49</accession>
<dbReference type="Proteomes" id="UP000435036">
    <property type="component" value="Unassembled WGS sequence"/>
</dbReference>
<dbReference type="EMBL" id="WSQA01000004">
    <property type="protein sequence ID" value="MVZ61639.1"/>
    <property type="molecule type" value="Genomic_DNA"/>
</dbReference>
<dbReference type="PROSITE" id="PS51257">
    <property type="entry name" value="PROKAR_LIPOPROTEIN"/>
    <property type="match status" value="1"/>
</dbReference>
<evidence type="ECO:0000259" key="1">
    <source>
        <dbReference type="Pfam" id="PF16408"/>
    </source>
</evidence>
<dbReference type="Pfam" id="PF17163">
    <property type="entry name" value="DUF5125"/>
    <property type="match status" value="1"/>
</dbReference>
<evidence type="ECO:0000259" key="2">
    <source>
        <dbReference type="Pfam" id="PF17163"/>
    </source>
</evidence>
<feature type="domain" description="DUF5121" evidence="3">
    <location>
        <begin position="315"/>
        <end position="430"/>
    </location>
</feature>
<comment type="caution">
    <text evidence="4">The sequence shown here is derived from an EMBL/GenBank/DDBJ whole genome shotgun (WGS) entry which is preliminary data.</text>
</comment>
<reference evidence="4 5" key="1">
    <citation type="submission" date="2019-12" db="EMBL/GenBank/DDBJ databases">
        <authorList>
            <person name="Dong K."/>
        </authorList>
    </citation>
    <scope>NUCLEOTIDE SEQUENCE [LARGE SCALE GENOMIC DNA]</scope>
    <source>
        <strain evidence="4 5">JCM 31225</strain>
    </source>
</reference>
<dbReference type="InterPro" id="IPR033430">
    <property type="entry name" value="DUF5121"/>
</dbReference>